<dbReference type="CDD" id="cd06170">
    <property type="entry name" value="LuxR_C_like"/>
    <property type="match status" value="1"/>
</dbReference>
<evidence type="ECO:0000313" key="9">
    <source>
        <dbReference type="Proteomes" id="UP001597252"/>
    </source>
</evidence>
<reference evidence="9" key="1">
    <citation type="journal article" date="2019" name="Int. J. Syst. Evol. Microbiol.">
        <title>The Global Catalogue of Microorganisms (GCM) 10K type strain sequencing project: providing services to taxonomists for standard genome sequencing and annotation.</title>
        <authorList>
            <consortium name="The Broad Institute Genomics Platform"/>
            <consortium name="The Broad Institute Genome Sequencing Center for Infectious Disease"/>
            <person name="Wu L."/>
            <person name="Ma J."/>
        </authorList>
    </citation>
    <scope>NUCLEOTIDE SEQUENCE [LARGE SCALE GENOMIC DNA]</scope>
    <source>
        <strain evidence="9">CCM 8903</strain>
    </source>
</reference>
<dbReference type="SMART" id="SM00421">
    <property type="entry name" value="HTH_LUXR"/>
    <property type="match status" value="1"/>
</dbReference>
<organism evidence="8 9">
    <name type="scientific">Lacticaseibacillus baoqingensis</name>
    <dbReference type="NCBI Taxonomy" id="2486013"/>
    <lineage>
        <taxon>Bacteria</taxon>
        <taxon>Bacillati</taxon>
        <taxon>Bacillota</taxon>
        <taxon>Bacilli</taxon>
        <taxon>Lactobacillales</taxon>
        <taxon>Lactobacillaceae</taxon>
        <taxon>Lacticaseibacillus</taxon>
    </lineage>
</organism>
<dbReference type="Proteomes" id="UP001597252">
    <property type="component" value="Unassembled WGS sequence"/>
</dbReference>
<keyword evidence="3" id="KW-0238">DNA-binding</keyword>
<dbReference type="PANTHER" id="PTHR43214:SF43">
    <property type="entry name" value="TWO-COMPONENT RESPONSE REGULATOR"/>
    <property type="match status" value="1"/>
</dbReference>
<evidence type="ECO:0000259" key="7">
    <source>
        <dbReference type="PROSITE" id="PS50110"/>
    </source>
</evidence>
<keyword evidence="2" id="KW-0805">Transcription regulation</keyword>
<dbReference type="InterPro" id="IPR039420">
    <property type="entry name" value="WalR-like"/>
</dbReference>
<evidence type="ECO:0000313" key="8">
    <source>
        <dbReference type="EMBL" id="MFD1485855.1"/>
    </source>
</evidence>
<evidence type="ECO:0000256" key="3">
    <source>
        <dbReference type="ARBA" id="ARBA00023125"/>
    </source>
</evidence>
<protein>
    <submittedName>
        <fullName evidence="8">Response regulator</fullName>
    </submittedName>
</protein>
<dbReference type="SUPFAM" id="SSF52172">
    <property type="entry name" value="CheY-like"/>
    <property type="match status" value="1"/>
</dbReference>
<evidence type="ECO:0000256" key="2">
    <source>
        <dbReference type="ARBA" id="ARBA00023015"/>
    </source>
</evidence>
<feature type="domain" description="Response regulatory" evidence="7">
    <location>
        <begin position="3"/>
        <end position="120"/>
    </location>
</feature>
<dbReference type="PRINTS" id="PR00038">
    <property type="entry name" value="HTHLUXR"/>
</dbReference>
<dbReference type="InterPro" id="IPR011006">
    <property type="entry name" value="CheY-like_superfamily"/>
</dbReference>
<accession>A0ABW4E7L6</accession>
<dbReference type="SMART" id="SM00448">
    <property type="entry name" value="REC"/>
    <property type="match status" value="1"/>
</dbReference>
<dbReference type="PROSITE" id="PS50043">
    <property type="entry name" value="HTH_LUXR_2"/>
    <property type="match status" value="1"/>
</dbReference>
<dbReference type="EMBL" id="JBHTON010000045">
    <property type="protein sequence ID" value="MFD1485855.1"/>
    <property type="molecule type" value="Genomic_DNA"/>
</dbReference>
<name>A0ABW4E7L6_9LACO</name>
<dbReference type="PANTHER" id="PTHR43214">
    <property type="entry name" value="TWO-COMPONENT RESPONSE REGULATOR"/>
    <property type="match status" value="1"/>
</dbReference>
<dbReference type="InterPro" id="IPR058245">
    <property type="entry name" value="NreC/VraR/RcsB-like_REC"/>
</dbReference>
<evidence type="ECO:0000256" key="4">
    <source>
        <dbReference type="ARBA" id="ARBA00023163"/>
    </source>
</evidence>
<keyword evidence="1 5" id="KW-0597">Phosphoprotein</keyword>
<feature type="domain" description="HTH luxR-type" evidence="6">
    <location>
        <begin position="150"/>
        <end position="215"/>
    </location>
</feature>
<evidence type="ECO:0000259" key="6">
    <source>
        <dbReference type="PROSITE" id="PS50043"/>
    </source>
</evidence>
<keyword evidence="9" id="KW-1185">Reference proteome</keyword>
<proteinExistence type="predicted"/>
<dbReference type="Pfam" id="PF00072">
    <property type="entry name" value="Response_reg"/>
    <property type="match status" value="1"/>
</dbReference>
<evidence type="ECO:0000256" key="1">
    <source>
        <dbReference type="ARBA" id="ARBA00022553"/>
    </source>
</evidence>
<dbReference type="RefSeq" id="WP_125753853.1">
    <property type="nucleotide sequence ID" value="NZ_JBHTON010000045.1"/>
</dbReference>
<dbReference type="InterPro" id="IPR000792">
    <property type="entry name" value="Tscrpt_reg_LuxR_C"/>
</dbReference>
<feature type="modified residue" description="4-aspartylphosphate" evidence="5">
    <location>
        <position position="54"/>
    </location>
</feature>
<keyword evidence="4" id="KW-0804">Transcription</keyword>
<gene>
    <name evidence="8" type="ORF">ACFQ5J_11520</name>
</gene>
<sequence>MNRVLIADDFKLLRQGLATTINALPGFTVTAEAADGNAAYAAVENRDIDVAIIDISMPPGESGLITLKRIHDYYPDVKTMVMSMHEEAEFITQALANGALAYVLKSSDETELTKALNHIVANHVYIDNNITMTSSDLQSLAKQQADKRYADLDAVHLSRREREILPLVGLGFSNQEIADKLFVTRKTVEAHKTSLMKKLNMTSRRELVHFALQHHLIDF</sequence>
<dbReference type="Pfam" id="PF00196">
    <property type="entry name" value="GerE"/>
    <property type="match status" value="1"/>
</dbReference>
<dbReference type="PROSITE" id="PS50110">
    <property type="entry name" value="RESPONSE_REGULATORY"/>
    <property type="match status" value="1"/>
</dbReference>
<dbReference type="CDD" id="cd17535">
    <property type="entry name" value="REC_NarL-like"/>
    <property type="match status" value="1"/>
</dbReference>
<dbReference type="Gene3D" id="3.40.50.2300">
    <property type="match status" value="1"/>
</dbReference>
<comment type="caution">
    <text evidence="8">The sequence shown here is derived from an EMBL/GenBank/DDBJ whole genome shotgun (WGS) entry which is preliminary data.</text>
</comment>
<dbReference type="InterPro" id="IPR001789">
    <property type="entry name" value="Sig_transdc_resp-reg_receiver"/>
</dbReference>
<dbReference type="PROSITE" id="PS00622">
    <property type="entry name" value="HTH_LUXR_1"/>
    <property type="match status" value="1"/>
</dbReference>
<evidence type="ECO:0000256" key="5">
    <source>
        <dbReference type="PROSITE-ProRule" id="PRU00169"/>
    </source>
</evidence>